<feature type="compositionally biased region" description="Basic and acidic residues" evidence="1">
    <location>
        <begin position="27"/>
        <end position="38"/>
    </location>
</feature>
<sequence>MSKKLKKWRLGTTEDTSPTELEYETDTESRRNAHTTRDLEDETLSNRAWYQFDLAVVMALHW</sequence>
<accession>A0AA39PJG7</accession>
<evidence type="ECO:0000256" key="1">
    <source>
        <dbReference type="SAM" id="MobiDB-lite"/>
    </source>
</evidence>
<evidence type="ECO:0000313" key="2">
    <source>
        <dbReference type="EMBL" id="KAK0485422.1"/>
    </source>
</evidence>
<gene>
    <name evidence="2" type="ORF">EDD18DRAFT_1361111</name>
</gene>
<keyword evidence="3" id="KW-1185">Reference proteome</keyword>
<protein>
    <submittedName>
        <fullName evidence="2">Uncharacterized protein</fullName>
    </submittedName>
</protein>
<organism evidence="2 3">
    <name type="scientific">Armillaria luteobubalina</name>
    <dbReference type="NCBI Taxonomy" id="153913"/>
    <lineage>
        <taxon>Eukaryota</taxon>
        <taxon>Fungi</taxon>
        <taxon>Dikarya</taxon>
        <taxon>Basidiomycota</taxon>
        <taxon>Agaricomycotina</taxon>
        <taxon>Agaricomycetes</taxon>
        <taxon>Agaricomycetidae</taxon>
        <taxon>Agaricales</taxon>
        <taxon>Marasmiineae</taxon>
        <taxon>Physalacriaceae</taxon>
        <taxon>Armillaria</taxon>
    </lineage>
</organism>
<evidence type="ECO:0000313" key="3">
    <source>
        <dbReference type="Proteomes" id="UP001175228"/>
    </source>
</evidence>
<feature type="region of interest" description="Disordered" evidence="1">
    <location>
        <begin position="1"/>
        <end position="38"/>
    </location>
</feature>
<proteinExistence type="predicted"/>
<dbReference type="AlphaFoldDB" id="A0AA39PJG7"/>
<dbReference type="Proteomes" id="UP001175228">
    <property type="component" value="Unassembled WGS sequence"/>
</dbReference>
<name>A0AA39PJG7_9AGAR</name>
<dbReference type="EMBL" id="JAUEPU010000051">
    <property type="protein sequence ID" value="KAK0485422.1"/>
    <property type="molecule type" value="Genomic_DNA"/>
</dbReference>
<reference evidence="2" key="1">
    <citation type="submission" date="2023-06" db="EMBL/GenBank/DDBJ databases">
        <authorList>
            <consortium name="Lawrence Berkeley National Laboratory"/>
            <person name="Ahrendt S."/>
            <person name="Sahu N."/>
            <person name="Indic B."/>
            <person name="Wong-Bajracharya J."/>
            <person name="Merenyi Z."/>
            <person name="Ke H.-M."/>
            <person name="Monk M."/>
            <person name="Kocsube S."/>
            <person name="Drula E."/>
            <person name="Lipzen A."/>
            <person name="Balint B."/>
            <person name="Henrissat B."/>
            <person name="Andreopoulos B."/>
            <person name="Martin F.M."/>
            <person name="Harder C.B."/>
            <person name="Rigling D."/>
            <person name="Ford K.L."/>
            <person name="Foster G.D."/>
            <person name="Pangilinan J."/>
            <person name="Papanicolaou A."/>
            <person name="Barry K."/>
            <person name="LaButti K."/>
            <person name="Viragh M."/>
            <person name="Koriabine M."/>
            <person name="Yan M."/>
            <person name="Riley R."/>
            <person name="Champramary S."/>
            <person name="Plett K.L."/>
            <person name="Tsai I.J."/>
            <person name="Slot J."/>
            <person name="Sipos G."/>
            <person name="Plett J."/>
            <person name="Nagy L.G."/>
            <person name="Grigoriev I.V."/>
        </authorList>
    </citation>
    <scope>NUCLEOTIDE SEQUENCE</scope>
    <source>
        <strain evidence="2">HWK02</strain>
    </source>
</reference>
<comment type="caution">
    <text evidence="2">The sequence shown here is derived from an EMBL/GenBank/DDBJ whole genome shotgun (WGS) entry which is preliminary data.</text>
</comment>